<gene>
    <name evidence="1" type="ORF">EDF64_11066</name>
</gene>
<dbReference type="Pfam" id="PF20120">
    <property type="entry name" value="DUF6510"/>
    <property type="match status" value="1"/>
</dbReference>
<evidence type="ECO:0000313" key="2">
    <source>
        <dbReference type="Proteomes" id="UP000295764"/>
    </source>
</evidence>
<evidence type="ECO:0000313" key="1">
    <source>
        <dbReference type="EMBL" id="TDN42810.1"/>
    </source>
</evidence>
<proteinExistence type="predicted"/>
<dbReference type="RefSeq" id="WP_133520544.1">
    <property type="nucleotide sequence ID" value="NZ_SNVW01000010.1"/>
</dbReference>
<protein>
    <submittedName>
        <fullName evidence="1">Uncharacterized protein</fullName>
    </submittedName>
</protein>
<name>A0A4R6DEE5_9MICO</name>
<reference evidence="1 2" key="1">
    <citation type="submission" date="2019-03" db="EMBL/GenBank/DDBJ databases">
        <title>Genomic analyses of the natural microbiome of Caenorhabditis elegans.</title>
        <authorList>
            <person name="Samuel B."/>
        </authorList>
    </citation>
    <scope>NUCLEOTIDE SEQUENCE [LARGE SCALE GENOMIC DNA]</scope>
    <source>
        <strain evidence="1 2">JUb65</strain>
    </source>
</reference>
<dbReference type="Proteomes" id="UP000295764">
    <property type="component" value="Unassembled WGS sequence"/>
</dbReference>
<comment type="caution">
    <text evidence="1">The sequence shown here is derived from an EMBL/GenBank/DDBJ whole genome shotgun (WGS) entry which is preliminary data.</text>
</comment>
<dbReference type="InterPro" id="IPR045423">
    <property type="entry name" value="DUF6510"/>
</dbReference>
<dbReference type="EMBL" id="SNVW01000010">
    <property type="protein sequence ID" value="TDN42810.1"/>
    <property type="molecule type" value="Genomic_DNA"/>
</dbReference>
<organism evidence="1 2">
    <name type="scientific">Curtobacterium flaccumfaciens</name>
    <dbReference type="NCBI Taxonomy" id="2035"/>
    <lineage>
        <taxon>Bacteria</taxon>
        <taxon>Bacillati</taxon>
        <taxon>Actinomycetota</taxon>
        <taxon>Actinomycetes</taxon>
        <taxon>Micrococcales</taxon>
        <taxon>Microbacteriaceae</taxon>
        <taxon>Curtobacterium</taxon>
    </lineage>
</organism>
<sequence>MTTLDGNALAGPLTEVLGPDPTLAVLRCSGCGSLGVLAVTRVYATAMGAVARCRDCDTVLVTLVDTPERRWVGLPGARAVAAPPA</sequence>
<accession>A0A4R6DEE5</accession>
<dbReference type="AlphaFoldDB" id="A0A4R6DEE5"/>
<dbReference type="OrthoDB" id="165401at2"/>